<dbReference type="GO" id="GO:0034728">
    <property type="term" value="P:nucleosome organization"/>
    <property type="evidence" value="ECO:0007669"/>
    <property type="project" value="UniProtKB-ARBA"/>
</dbReference>
<keyword evidence="3 10" id="KW-0235">DNA replication</keyword>
<dbReference type="GO" id="GO:0031491">
    <property type="term" value="F:nucleosome binding"/>
    <property type="evidence" value="ECO:0007669"/>
    <property type="project" value="TreeGrafter"/>
</dbReference>
<evidence type="ECO:0000256" key="10">
    <source>
        <dbReference type="RuleBase" id="RU367052"/>
    </source>
</evidence>
<dbReference type="InterPro" id="IPR033825">
    <property type="entry name" value="Spt16_M24"/>
</dbReference>
<evidence type="ECO:0000256" key="5">
    <source>
        <dbReference type="ARBA" id="ARBA00023015"/>
    </source>
</evidence>
<feature type="domain" description="FACT complex subunit SPT16 N-terminal lobe" evidence="12">
    <location>
        <begin position="7"/>
        <end position="174"/>
    </location>
</feature>
<comment type="similarity">
    <text evidence="1 10">Belongs to the peptidase M24 family. SPT16 subfamily.</text>
</comment>
<dbReference type="PANTHER" id="PTHR13980">
    <property type="entry name" value="CDC68 RELATED"/>
    <property type="match status" value="1"/>
</dbReference>
<keyword evidence="16" id="KW-1185">Reference proteome</keyword>
<organism evidence="15 16">
    <name type="scientific">Dimargaris verticillata</name>
    <dbReference type="NCBI Taxonomy" id="2761393"/>
    <lineage>
        <taxon>Eukaryota</taxon>
        <taxon>Fungi</taxon>
        <taxon>Fungi incertae sedis</taxon>
        <taxon>Zoopagomycota</taxon>
        <taxon>Kickxellomycotina</taxon>
        <taxon>Dimargaritomycetes</taxon>
        <taxon>Dimargaritales</taxon>
        <taxon>Dimargaritaceae</taxon>
        <taxon>Dimargaris</taxon>
    </lineage>
</organism>
<dbReference type="Pfam" id="PF21091">
    <property type="entry name" value="SPT16_C"/>
    <property type="match status" value="1"/>
</dbReference>
<dbReference type="Gene3D" id="2.30.29.150">
    <property type="match status" value="1"/>
</dbReference>
<keyword evidence="15" id="KW-0645">Protease</keyword>
<evidence type="ECO:0000256" key="8">
    <source>
        <dbReference type="ARBA" id="ARBA00023204"/>
    </source>
</evidence>
<feature type="domain" description="Histone chaperone RTT106/FACT complex subunit SPT16-like middle" evidence="14">
    <location>
        <begin position="828"/>
        <end position="918"/>
    </location>
</feature>
<evidence type="ECO:0000256" key="9">
    <source>
        <dbReference type="ARBA" id="ARBA00023242"/>
    </source>
</evidence>
<dbReference type="AlphaFoldDB" id="A0A9W8B576"/>
<evidence type="ECO:0000256" key="3">
    <source>
        <dbReference type="ARBA" id="ARBA00022705"/>
    </source>
</evidence>
<dbReference type="GO" id="GO:0010468">
    <property type="term" value="P:regulation of gene expression"/>
    <property type="evidence" value="ECO:0007669"/>
    <property type="project" value="UniProtKB-ARBA"/>
</dbReference>
<dbReference type="FunFam" id="3.40.350.10:FF:000006">
    <property type="entry name" value="FACT complex subunit SPT16"/>
    <property type="match status" value="1"/>
</dbReference>
<dbReference type="Gene3D" id="2.30.29.210">
    <property type="entry name" value="FACT complex subunit Spt16p/Cdc68p"/>
    <property type="match status" value="1"/>
</dbReference>
<sequence>MSASVQLDAKLFHKRAKSLLHRWTTANDASDGFSNADAILVPVGAAGEDSNPYQKSTALQTWLLGYEFPNTIMLITPDAFYFVASSSKAAILKALDDSSIDSKVPLTVLRRTKDAAESTAAYQKIVDAIKGSKQGTRVGGFPKDTAEGKFIDEWSTVYSQASDQFEAVDVSAAIAQVLAVKDTEEIKTIRTACKVTSQLMHHYFADEMAGILDEEKTVTHEKLSEMTENGLWEPKVHKTAKIPSDVNMDMVDWCYAPIIQSGGTYDLRSSAMSNNDALHAGTVLCSFGVRYKSYCSNVGRTYMIDPSKGQEKNYKFLLEVQQHAVEALKEGVPTKNVYLKTMAFIRRTRPELEKHFVKNCGFATGIEFRESAYLLNAKNERPLQSGMVFNLIVGFQNLENPKASDAKGKTYALLLIDTVLLNSNGSGATLLTDCPKGIDEVAFFFKDEGDDGQDTLAQARSDRAARPRTRDSTSQQTRSAVLSSKFRSEEREDDSAEERRREHQRELANQKQAEGLARFPADGTQHSLKQEVQLRRFESYKREGMLPRDVQRLQIVVDAKNDSVVLPIYGMAVPIHISTIKNVSKSEEGRYLLLRVNFVTPGQVVGKKENLPFDDVHANFLRSVTFRSTDVFRLTEVFQQIQDLKKNQTKKEAERKEMADIVVQDKLVEARGRRPIRLPDVFARPDLGGKRVPGELEIHSNGLRYQHPLRSDQRIDILFNNVQHLFFQPCDHELIVLLHLHLKNPVMIGKKKTRDVQFYREASDAQFDETGNRRRRFRYGDEDELEAEQEERRRRSKLNQEFRKFAQAIAEQSGQQLEVDTPLRDLGFNGVPFRSNVLLQPTTECLVQLTDMPFLVITMAEVEIAHLERVQFGLKNFDLVLVLKDFAKPPVHINTIPMAQLDHVKEWLDSMDVLFSEGPVNLNWSAIMKTVQADPAIFFKEGGWGFLGDENASDADSDDEEDEESAFEVSEEELAPSSSSEEDSEFSDAVATESDGSMGESDESGEDWDALEEKARRYDDKKRSVDGPDSDEERANRSKKRSRR</sequence>
<dbReference type="InterPro" id="IPR029149">
    <property type="entry name" value="Creatin/AminoP/Spt16_N"/>
</dbReference>
<dbReference type="FunFam" id="2.30.29.150:FF:000002">
    <property type="entry name" value="FACT complex subunit SPT16"/>
    <property type="match status" value="1"/>
</dbReference>
<dbReference type="Pfam" id="PF14826">
    <property type="entry name" value="FACT-Spt16_Nlob"/>
    <property type="match status" value="1"/>
</dbReference>
<evidence type="ECO:0000256" key="7">
    <source>
        <dbReference type="ARBA" id="ARBA00023163"/>
    </source>
</evidence>
<dbReference type="GO" id="GO:0035101">
    <property type="term" value="C:FACT complex"/>
    <property type="evidence" value="ECO:0007669"/>
    <property type="project" value="UniProtKB-UniRule"/>
</dbReference>
<feature type="compositionally biased region" description="Polar residues" evidence="11">
    <location>
        <begin position="472"/>
        <end position="482"/>
    </location>
</feature>
<evidence type="ECO:0000256" key="2">
    <source>
        <dbReference type="ARBA" id="ARBA00022454"/>
    </source>
</evidence>
<feature type="compositionally biased region" description="Basic and acidic residues" evidence="11">
    <location>
        <begin position="1011"/>
        <end position="1026"/>
    </location>
</feature>
<dbReference type="InterPro" id="IPR056595">
    <property type="entry name" value="Fact-SPT16_PH"/>
</dbReference>
<dbReference type="Pfam" id="PF08512">
    <property type="entry name" value="Rttp106-like_middle"/>
    <property type="match status" value="1"/>
</dbReference>
<keyword evidence="5 10" id="KW-0805">Transcription regulation</keyword>
<dbReference type="Gene3D" id="2.30.29.30">
    <property type="entry name" value="Pleckstrin-homology domain (PH domain)/Phosphotyrosine-binding domain (PTB)"/>
    <property type="match status" value="1"/>
</dbReference>
<keyword evidence="15" id="KW-0031">Aminopeptidase</keyword>
<comment type="subcellular location">
    <subcellularLocation>
        <location evidence="10">Nucleus</location>
    </subcellularLocation>
    <subcellularLocation>
        <location evidence="10">Chromosome</location>
    </subcellularLocation>
</comment>
<dbReference type="GO" id="GO:0006260">
    <property type="term" value="P:DNA replication"/>
    <property type="evidence" value="ECO:0007669"/>
    <property type="project" value="UniProtKB-KW"/>
</dbReference>
<dbReference type="FunFam" id="3.90.230.10:FF:000005">
    <property type="entry name" value="FACT complex subunit spt16"/>
    <property type="match status" value="1"/>
</dbReference>
<dbReference type="SMART" id="SM01285">
    <property type="entry name" value="FACT-Spt16_Nlob"/>
    <property type="match status" value="1"/>
</dbReference>
<feature type="domain" description="FACT complex subunit SPT16 middle" evidence="13">
    <location>
        <begin position="555"/>
        <end position="705"/>
    </location>
</feature>
<keyword evidence="6" id="KW-0175">Coiled coil</keyword>
<keyword evidence="2 10" id="KW-0158">Chromosome</keyword>
<dbReference type="SMART" id="SM01286">
    <property type="entry name" value="SPT16"/>
    <property type="match status" value="1"/>
</dbReference>
<evidence type="ECO:0000313" key="15">
    <source>
        <dbReference type="EMBL" id="KAJ1978702.1"/>
    </source>
</evidence>
<evidence type="ECO:0000256" key="6">
    <source>
        <dbReference type="ARBA" id="ARBA00023054"/>
    </source>
</evidence>
<keyword evidence="9 10" id="KW-0539">Nucleus</keyword>
<dbReference type="Proteomes" id="UP001151582">
    <property type="component" value="Unassembled WGS sequence"/>
</dbReference>
<keyword evidence="15" id="KW-0378">Hydrolase</keyword>
<dbReference type="InterPro" id="IPR011993">
    <property type="entry name" value="PH-like_dom_sf"/>
</dbReference>
<dbReference type="FunFam" id="2.30.29.30:FF:000017">
    <property type="entry name" value="FACT complex subunit SPT16"/>
    <property type="match status" value="1"/>
</dbReference>
<evidence type="ECO:0000256" key="11">
    <source>
        <dbReference type="SAM" id="MobiDB-lite"/>
    </source>
</evidence>
<dbReference type="Gene3D" id="3.90.230.10">
    <property type="entry name" value="Creatinase/methionine aminopeptidase superfamily"/>
    <property type="match status" value="1"/>
</dbReference>
<comment type="caution">
    <text evidence="15">The sequence shown here is derived from an EMBL/GenBank/DDBJ whole genome shotgun (WGS) entry which is preliminary data.</text>
</comment>
<dbReference type="CDD" id="cd01091">
    <property type="entry name" value="CDC68-like"/>
    <property type="match status" value="1"/>
</dbReference>
<dbReference type="SUPFAM" id="SSF55920">
    <property type="entry name" value="Creatinase/aminopeptidase"/>
    <property type="match status" value="1"/>
</dbReference>
<evidence type="ECO:0000259" key="14">
    <source>
        <dbReference type="SMART" id="SM01287"/>
    </source>
</evidence>
<dbReference type="PANTHER" id="PTHR13980:SF15">
    <property type="entry name" value="FACT COMPLEX SUBUNIT SPT16"/>
    <property type="match status" value="1"/>
</dbReference>
<dbReference type="GO" id="GO:0006368">
    <property type="term" value="P:transcription elongation by RNA polymerase II"/>
    <property type="evidence" value="ECO:0007669"/>
    <property type="project" value="TreeGrafter"/>
</dbReference>
<dbReference type="InterPro" id="IPR000994">
    <property type="entry name" value="Pept_M24"/>
</dbReference>
<dbReference type="GO" id="GO:0004177">
    <property type="term" value="F:aminopeptidase activity"/>
    <property type="evidence" value="ECO:0007669"/>
    <property type="project" value="UniProtKB-KW"/>
</dbReference>
<evidence type="ECO:0000256" key="1">
    <source>
        <dbReference type="ARBA" id="ARBA00010779"/>
    </source>
</evidence>
<comment type="subunit">
    <text evidence="10">Component of the FACT complex.</text>
</comment>
<keyword evidence="7 10" id="KW-0804">Transcription</keyword>
<evidence type="ECO:0000259" key="13">
    <source>
        <dbReference type="SMART" id="SM01286"/>
    </source>
</evidence>
<dbReference type="Gene3D" id="3.40.350.10">
    <property type="entry name" value="Creatinase/prolidase N-terminal domain"/>
    <property type="match status" value="1"/>
</dbReference>
<evidence type="ECO:0000256" key="4">
    <source>
        <dbReference type="ARBA" id="ARBA00022763"/>
    </source>
</evidence>
<feature type="region of interest" description="Disordered" evidence="11">
    <location>
        <begin position="454"/>
        <end position="523"/>
    </location>
</feature>
<feature type="compositionally biased region" description="Basic and acidic residues" evidence="11">
    <location>
        <begin position="497"/>
        <end position="508"/>
    </location>
</feature>
<dbReference type="EMBL" id="JANBQB010000261">
    <property type="protein sequence ID" value="KAJ1978702.1"/>
    <property type="molecule type" value="Genomic_DNA"/>
</dbReference>
<reference evidence="15" key="1">
    <citation type="submission" date="2022-07" db="EMBL/GenBank/DDBJ databases">
        <title>Phylogenomic reconstructions and comparative analyses of Kickxellomycotina fungi.</title>
        <authorList>
            <person name="Reynolds N.K."/>
            <person name="Stajich J.E."/>
            <person name="Barry K."/>
            <person name="Grigoriev I.V."/>
            <person name="Crous P."/>
            <person name="Smith M.E."/>
        </authorList>
    </citation>
    <scope>NUCLEOTIDE SEQUENCE</scope>
    <source>
        <strain evidence="15">RSA 567</strain>
    </source>
</reference>
<keyword evidence="8 10" id="KW-0234">DNA repair</keyword>
<dbReference type="Pfam" id="PF24824">
    <property type="entry name" value="PH_SPT16"/>
    <property type="match status" value="1"/>
</dbReference>
<dbReference type="InterPro" id="IPR013719">
    <property type="entry name" value="RTT106/SPT16-like_middle_dom"/>
</dbReference>
<dbReference type="InterPro" id="IPR036005">
    <property type="entry name" value="Creatinase/aminopeptidase-like"/>
</dbReference>
<feature type="compositionally biased region" description="Acidic residues" evidence="11">
    <location>
        <begin position="951"/>
        <end position="986"/>
    </location>
</feature>
<feature type="compositionally biased region" description="Basic and acidic residues" evidence="11">
    <location>
        <begin position="460"/>
        <end position="471"/>
    </location>
</feature>
<protein>
    <recommendedName>
        <fullName evidence="10">FACT complex subunit</fullName>
    </recommendedName>
</protein>
<dbReference type="SMART" id="SM01287">
    <property type="entry name" value="Rtt106"/>
    <property type="match status" value="1"/>
</dbReference>
<evidence type="ECO:0000313" key="16">
    <source>
        <dbReference type="Proteomes" id="UP001151582"/>
    </source>
</evidence>
<feature type="compositionally biased region" description="Acidic residues" evidence="11">
    <location>
        <begin position="1000"/>
        <end position="1010"/>
    </location>
</feature>
<dbReference type="InterPro" id="IPR048969">
    <property type="entry name" value="FACT_SPT16_C"/>
</dbReference>
<name>A0A9W8B576_9FUNG</name>
<dbReference type="InterPro" id="IPR029148">
    <property type="entry name" value="FACT-SPT16_Nlobe"/>
</dbReference>
<keyword evidence="4 10" id="KW-0227">DNA damage</keyword>
<dbReference type="InterPro" id="IPR013953">
    <property type="entry name" value="FACT_SPT16_M"/>
</dbReference>
<dbReference type="FunFam" id="2.30.29.210:FF:000001">
    <property type="entry name" value="FACT complex subunit spt16"/>
    <property type="match status" value="1"/>
</dbReference>
<dbReference type="Pfam" id="PF00557">
    <property type="entry name" value="Peptidase_M24"/>
    <property type="match status" value="1"/>
</dbReference>
<proteinExistence type="inferred from homology"/>
<gene>
    <name evidence="15" type="primary">SPT16</name>
    <name evidence="15" type="ORF">H4R34_003109</name>
</gene>
<accession>A0A9W8B576</accession>
<dbReference type="InterPro" id="IPR040258">
    <property type="entry name" value="Spt16"/>
</dbReference>
<feature type="region of interest" description="Disordered" evidence="11">
    <location>
        <begin position="949"/>
        <end position="1044"/>
    </location>
</feature>
<dbReference type="Pfam" id="PF08644">
    <property type="entry name" value="SPT16"/>
    <property type="match status" value="1"/>
</dbReference>
<dbReference type="OrthoDB" id="10251642at2759"/>
<evidence type="ECO:0000259" key="12">
    <source>
        <dbReference type="SMART" id="SM01285"/>
    </source>
</evidence>
<comment type="function">
    <text evidence="10">Component of the FACT complex, a general chromatin factor that acts to reorganize nucleosomes. The FACT complex is involved in multiple processes that require DNA as a template such as mRNA elongation, DNA replication and DNA repair. During transcription elongation the FACT complex acts as a histone chaperone that both destabilizes and restores nucleosomal structure. It facilitates the passage of RNA polymerase II and transcription by promoting the dissociation of one histone H2A-H2B dimer from the nucleosome, then subsequently promotes the reestablishment of the nucleosome following the passage of RNA polymerase II.</text>
</comment>
<dbReference type="GO" id="GO:0006281">
    <property type="term" value="P:DNA repair"/>
    <property type="evidence" value="ECO:0007669"/>
    <property type="project" value="UniProtKB-UniRule"/>
</dbReference>